<dbReference type="PANTHER" id="PTHR28554">
    <property type="entry name" value="39S RIBOSOMAL PROTEIN L45, MITOCHONDRIAL"/>
    <property type="match status" value="1"/>
</dbReference>
<evidence type="ECO:0000256" key="1">
    <source>
        <dbReference type="ARBA" id="ARBA00004173"/>
    </source>
</evidence>
<protein>
    <recommendedName>
        <fullName evidence="6">Tim44-like domain-containing protein</fullName>
    </recommendedName>
</protein>
<keyword evidence="3" id="KW-0496">Mitochondrion</keyword>
<dbReference type="InterPro" id="IPR032710">
    <property type="entry name" value="NTF2-like_dom_sf"/>
</dbReference>
<evidence type="ECO:0000256" key="2">
    <source>
        <dbReference type="ARBA" id="ARBA00022946"/>
    </source>
</evidence>
<dbReference type="PANTHER" id="PTHR28554:SF1">
    <property type="entry name" value="LARGE RIBOSOMAL SUBUNIT PROTEIN ML45"/>
    <property type="match status" value="1"/>
</dbReference>
<dbReference type="Proteomes" id="UP000294003">
    <property type="component" value="Unassembled WGS sequence"/>
</dbReference>
<sequence>MLSSQILVRPRQHVSATAARSASSYARKPASRAATKMRLRKESSQIEANLSFLLPTTLVAPPLWRYPRQPSKFVHMLWLHLKARFDALKSLIGFKVMSAPKPLMSRPKFKAQRASAIPTAKALHVQMSEAFAAGDRETLRSICSTELHRSLVEAIDARPRGVRTEWELVKYDKTWYYPRLADWRVAILPNKTGGMTTVKQAVVSISSVQRIARYDDTKGGAKIKGSERVRHLLEHIVLQAEINDKTYEHGPWILWGTIPESTYESHLQELADSEVAFTENQKHARS</sequence>
<dbReference type="InterPro" id="IPR024621">
    <property type="entry name" value="Mba1"/>
</dbReference>
<evidence type="ECO:0008006" key="6">
    <source>
        <dbReference type="Google" id="ProtNLM"/>
    </source>
</evidence>
<comment type="subcellular location">
    <subcellularLocation>
        <location evidence="1">Mitochondrion</location>
    </subcellularLocation>
</comment>
<dbReference type="Gene3D" id="3.10.450.240">
    <property type="match status" value="1"/>
</dbReference>
<name>A0ABY0HBD2_9PEZI</name>
<proteinExistence type="predicted"/>
<reference evidence="4 5" key="1">
    <citation type="submission" date="2018-06" db="EMBL/GenBank/DDBJ databases">
        <title>Complete Genomes of Monosporascus.</title>
        <authorList>
            <person name="Robinson A.J."/>
            <person name="Natvig D.O."/>
        </authorList>
    </citation>
    <scope>NUCLEOTIDE SEQUENCE [LARGE SCALE GENOMIC DNA]</scope>
    <source>
        <strain evidence="4 5">CBS 609.92</strain>
    </source>
</reference>
<accession>A0ABY0HBD2</accession>
<keyword evidence="2" id="KW-0809">Transit peptide</keyword>
<dbReference type="EMBL" id="QJNS01000072">
    <property type="protein sequence ID" value="RYO89499.1"/>
    <property type="molecule type" value="Genomic_DNA"/>
</dbReference>
<evidence type="ECO:0000256" key="3">
    <source>
        <dbReference type="ARBA" id="ARBA00023128"/>
    </source>
</evidence>
<dbReference type="SUPFAM" id="SSF54427">
    <property type="entry name" value="NTF2-like"/>
    <property type="match status" value="1"/>
</dbReference>
<organism evidence="4 5">
    <name type="scientific">Monosporascus cannonballus</name>
    <dbReference type="NCBI Taxonomy" id="155416"/>
    <lineage>
        <taxon>Eukaryota</taxon>
        <taxon>Fungi</taxon>
        <taxon>Dikarya</taxon>
        <taxon>Ascomycota</taxon>
        <taxon>Pezizomycotina</taxon>
        <taxon>Sordariomycetes</taxon>
        <taxon>Xylariomycetidae</taxon>
        <taxon>Xylariales</taxon>
        <taxon>Xylariales incertae sedis</taxon>
        <taxon>Monosporascus</taxon>
    </lineage>
</organism>
<gene>
    <name evidence="4" type="ORF">DL762_003218</name>
</gene>
<dbReference type="InterPro" id="IPR051975">
    <property type="entry name" value="mtLSU_mL45"/>
</dbReference>
<keyword evidence="5" id="KW-1185">Reference proteome</keyword>
<evidence type="ECO:0000313" key="4">
    <source>
        <dbReference type="EMBL" id="RYO89499.1"/>
    </source>
</evidence>
<dbReference type="Pfam" id="PF07961">
    <property type="entry name" value="MBA1"/>
    <property type="match status" value="1"/>
</dbReference>
<comment type="caution">
    <text evidence="4">The sequence shown here is derived from an EMBL/GenBank/DDBJ whole genome shotgun (WGS) entry which is preliminary data.</text>
</comment>
<evidence type="ECO:0000313" key="5">
    <source>
        <dbReference type="Proteomes" id="UP000294003"/>
    </source>
</evidence>